<sequence length="297" mass="32486">MTLEAAMELQRRRLAGLESSLQDRRQEQFQEDEASLARLSDAEELLRERTRLEQGAFEATRTLEAAVGVQQDRIADLECRLQVGRQEELRREASLAEFEAAALAARREAEELGLEVRELRALEGRAPASRGTGPAREGCWHGGQAERPEAEAERSSGLLEGRTALLGQPQAEASALPCELEGPRAGAQGREPREEALVEATRPRLAAEPAAADEGALLCSEFEAQVGALQEAARRRGAQLRHGQESRATRVRHCTSSTWRTRPLSIVASSRSCGASWTGAVRTAFCSGHAWSTWRPS</sequence>
<dbReference type="Proteomes" id="UP001189429">
    <property type="component" value="Unassembled WGS sequence"/>
</dbReference>
<feature type="compositionally biased region" description="Basic and acidic residues" evidence="2">
    <location>
        <begin position="144"/>
        <end position="154"/>
    </location>
</feature>
<keyword evidence="1" id="KW-0175">Coiled coil</keyword>
<keyword evidence="4" id="KW-1185">Reference proteome</keyword>
<evidence type="ECO:0000256" key="1">
    <source>
        <dbReference type="SAM" id="Coils"/>
    </source>
</evidence>
<protein>
    <submittedName>
        <fullName evidence="3">Uncharacterized protein</fullName>
    </submittedName>
</protein>
<name>A0ABN9YDU4_9DINO</name>
<dbReference type="EMBL" id="CAUYUJ010022503">
    <property type="protein sequence ID" value="CAK0910982.1"/>
    <property type="molecule type" value="Genomic_DNA"/>
</dbReference>
<evidence type="ECO:0000313" key="3">
    <source>
        <dbReference type="EMBL" id="CAK0910982.1"/>
    </source>
</evidence>
<evidence type="ECO:0000313" key="4">
    <source>
        <dbReference type="Proteomes" id="UP001189429"/>
    </source>
</evidence>
<organism evidence="3 4">
    <name type="scientific">Prorocentrum cordatum</name>
    <dbReference type="NCBI Taxonomy" id="2364126"/>
    <lineage>
        <taxon>Eukaryota</taxon>
        <taxon>Sar</taxon>
        <taxon>Alveolata</taxon>
        <taxon>Dinophyceae</taxon>
        <taxon>Prorocentrales</taxon>
        <taxon>Prorocentraceae</taxon>
        <taxon>Prorocentrum</taxon>
    </lineage>
</organism>
<accession>A0ABN9YDU4</accession>
<feature type="coiled-coil region" evidence="1">
    <location>
        <begin position="95"/>
        <end position="122"/>
    </location>
</feature>
<gene>
    <name evidence="3" type="ORF">PCOR1329_LOCUS84993</name>
</gene>
<feature type="region of interest" description="Disordered" evidence="2">
    <location>
        <begin position="171"/>
        <end position="192"/>
    </location>
</feature>
<evidence type="ECO:0000256" key="2">
    <source>
        <dbReference type="SAM" id="MobiDB-lite"/>
    </source>
</evidence>
<reference evidence="3" key="1">
    <citation type="submission" date="2023-10" db="EMBL/GenBank/DDBJ databases">
        <authorList>
            <person name="Chen Y."/>
            <person name="Shah S."/>
            <person name="Dougan E. K."/>
            <person name="Thang M."/>
            <person name="Chan C."/>
        </authorList>
    </citation>
    <scope>NUCLEOTIDE SEQUENCE [LARGE SCALE GENOMIC DNA]</scope>
</reference>
<proteinExistence type="predicted"/>
<feature type="region of interest" description="Disordered" evidence="2">
    <location>
        <begin position="125"/>
        <end position="157"/>
    </location>
</feature>
<comment type="caution">
    <text evidence="3">The sequence shown here is derived from an EMBL/GenBank/DDBJ whole genome shotgun (WGS) entry which is preliminary data.</text>
</comment>